<keyword evidence="9 12" id="KW-0472">Membrane</keyword>
<dbReference type="Gene3D" id="2.170.130.10">
    <property type="entry name" value="TonB-dependent receptor, plug domain"/>
    <property type="match status" value="1"/>
</dbReference>
<keyword evidence="7" id="KW-0408">Iron</keyword>
<evidence type="ECO:0000256" key="2">
    <source>
        <dbReference type="ARBA" id="ARBA00009810"/>
    </source>
</evidence>
<evidence type="ECO:0000256" key="15">
    <source>
        <dbReference type="SAM" id="SignalP"/>
    </source>
</evidence>
<name>A0A1B2M0D8_9GAMM</name>
<gene>
    <name evidence="17" type="ORF">BFG52_09830</name>
</gene>
<keyword evidence="18" id="KW-1185">Reference proteome</keyword>
<dbReference type="GO" id="GO:0015344">
    <property type="term" value="F:siderophore uptake transmembrane transporter activity"/>
    <property type="evidence" value="ECO:0007669"/>
    <property type="project" value="TreeGrafter"/>
</dbReference>
<dbReference type="InterPro" id="IPR036942">
    <property type="entry name" value="Beta-barrel_TonB_sf"/>
</dbReference>
<dbReference type="SUPFAM" id="SSF56935">
    <property type="entry name" value="Porins"/>
    <property type="match status" value="1"/>
</dbReference>
<dbReference type="KEGG" id="ala:BFG52_09830"/>
<dbReference type="STRING" id="1789224.BFG52_09830"/>
<evidence type="ECO:0000259" key="16">
    <source>
        <dbReference type="SMART" id="SM00965"/>
    </source>
</evidence>
<keyword evidence="8 13" id="KW-0798">TonB box</keyword>
<evidence type="ECO:0000256" key="13">
    <source>
        <dbReference type="RuleBase" id="RU003357"/>
    </source>
</evidence>
<dbReference type="Gene3D" id="3.55.50.30">
    <property type="match status" value="1"/>
</dbReference>
<keyword evidence="11 12" id="KW-0998">Cell outer membrane</keyword>
<comment type="similarity">
    <text evidence="2 12 13">Belongs to the TonB-dependent receptor family.</text>
</comment>
<keyword evidence="15" id="KW-0732">Signal</keyword>
<evidence type="ECO:0000256" key="5">
    <source>
        <dbReference type="ARBA" id="ARBA00022496"/>
    </source>
</evidence>
<dbReference type="CDD" id="cd01347">
    <property type="entry name" value="ligand_gated_channel"/>
    <property type="match status" value="1"/>
</dbReference>
<evidence type="ECO:0000256" key="4">
    <source>
        <dbReference type="ARBA" id="ARBA00022452"/>
    </source>
</evidence>
<accession>A0A1B2M0D8</accession>
<dbReference type="Pfam" id="PF00593">
    <property type="entry name" value="TonB_dep_Rec_b-barrel"/>
    <property type="match status" value="1"/>
</dbReference>
<feature type="domain" description="Secretin/TonB short N-terminal" evidence="16">
    <location>
        <begin position="80"/>
        <end position="130"/>
    </location>
</feature>
<keyword evidence="5" id="KW-0410">Iron transport</keyword>
<evidence type="ECO:0000256" key="9">
    <source>
        <dbReference type="ARBA" id="ARBA00023136"/>
    </source>
</evidence>
<dbReference type="AlphaFoldDB" id="A0A1B2M0D8"/>
<keyword evidence="4 12" id="KW-1134">Transmembrane beta strand</keyword>
<keyword evidence="10" id="KW-0675">Receptor</keyword>
<evidence type="ECO:0000256" key="14">
    <source>
        <dbReference type="SAM" id="MobiDB-lite"/>
    </source>
</evidence>
<evidence type="ECO:0000256" key="1">
    <source>
        <dbReference type="ARBA" id="ARBA00004571"/>
    </source>
</evidence>
<proteinExistence type="inferred from homology"/>
<keyword evidence="5" id="KW-0406">Ion transport</keyword>
<keyword evidence="3 12" id="KW-0813">Transport</keyword>
<dbReference type="Pfam" id="PF07660">
    <property type="entry name" value="STN"/>
    <property type="match status" value="1"/>
</dbReference>
<dbReference type="RefSeq" id="WP_067555406.1">
    <property type="nucleotide sequence ID" value="NZ_CP016895.1"/>
</dbReference>
<dbReference type="PANTHER" id="PTHR32552:SF74">
    <property type="entry name" value="HYDROXAMATE SIDEROPHORE RECEPTOR FHUE"/>
    <property type="match status" value="1"/>
</dbReference>
<dbReference type="Proteomes" id="UP000093391">
    <property type="component" value="Chromosome"/>
</dbReference>
<dbReference type="InterPro" id="IPR037066">
    <property type="entry name" value="Plug_dom_sf"/>
</dbReference>
<dbReference type="SMART" id="SM00965">
    <property type="entry name" value="STN"/>
    <property type="match status" value="1"/>
</dbReference>
<dbReference type="GO" id="GO:0009279">
    <property type="term" value="C:cell outer membrane"/>
    <property type="evidence" value="ECO:0007669"/>
    <property type="project" value="UniProtKB-SubCell"/>
</dbReference>
<feature type="chain" id="PRO_5008539928" description="Secretin/TonB short N-terminal domain-containing protein" evidence="15">
    <location>
        <begin position="41"/>
        <end position="862"/>
    </location>
</feature>
<keyword evidence="6 12" id="KW-0812">Transmembrane</keyword>
<dbReference type="Pfam" id="PF07715">
    <property type="entry name" value="Plug"/>
    <property type="match status" value="1"/>
</dbReference>
<evidence type="ECO:0000256" key="7">
    <source>
        <dbReference type="ARBA" id="ARBA00023004"/>
    </source>
</evidence>
<dbReference type="InterPro" id="IPR000531">
    <property type="entry name" value="Beta-barrel_TonB"/>
</dbReference>
<dbReference type="PANTHER" id="PTHR32552">
    <property type="entry name" value="FERRICHROME IRON RECEPTOR-RELATED"/>
    <property type="match status" value="1"/>
</dbReference>
<dbReference type="NCBIfam" id="TIGR01783">
    <property type="entry name" value="TonB-siderophor"/>
    <property type="match status" value="1"/>
</dbReference>
<protein>
    <recommendedName>
        <fullName evidence="16">Secretin/TonB short N-terminal domain-containing protein</fullName>
    </recommendedName>
</protein>
<organism evidence="17 18">
    <name type="scientific">Acinetobacter larvae</name>
    <dbReference type="NCBI Taxonomy" id="1789224"/>
    <lineage>
        <taxon>Bacteria</taxon>
        <taxon>Pseudomonadati</taxon>
        <taxon>Pseudomonadota</taxon>
        <taxon>Gammaproteobacteria</taxon>
        <taxon>Moraxellales</taxon>
        <taxon>Moraxellaceae</taxon>
        <taxon>Acinetobacter</taxon>
    </lineage>
</organism>
<dbReference type="InterPro" id="IPR039426">
    <property type="entry name" value="TonB-dep_rcpt-like"/>
</dbReference>
<dbReference type="GO" id="GO:0038023">
    <property type="term" value="F:signaling receptor activity"/>
    <property type="evidence" value="ECO:0007669"/>
    <property type="project" value="InterPro"/>
</dbReference>
<evidence type="ECO:0000313" key="17">
    <source>
        <dbReference type="EMBL" id="AOA58621.1"/>
    </source>
</evidence>
<evidence type="ECO:0000256" key="12">
    <source>
        <dbReference type="PROSITE-ProRule" id="PRU01360"/>
    </source>
</evidence>
<dbReference type="PROSITE" id="PS52016">
    <property type="entry name" value="TONB_DEPENDENT_REC_3"/>
    <property type="match status" value="1"/>
</dbReference>
<reference evidence="17 18" key="1">
    <citation type="submission" date="2016-08" db="EMBL/GenBank/DDBJ databases">
        <authorList>
            <person name="Seilhamer J.J."/>
        </authorList>
    </citation>
    <scope>NUCLEOTIDE SEQUENCE [LARGE SCALE GENOMIC DNA]</scope>
    <source>
        <strain evidence="17 18">BRTC-1</strain>
    </source>
</reference>
<dbReference type="InterPro" id="IPR012910">
    <property type="entry name" value="Plug_dom"/>
</dbReference>
<feature type="signal peptide" evidence="15">
    <location>
        <begin position="1"/>
        <end position="40"/>
    </location>
</feature>
<dbReference type="GO" id="GO:0015891">
    <property type="term" value="P:siderophore transport"/>
    <property type="evidence" value="ECO:0007669"/>
    <property type="project" value="InterPro"/>
</dbReference>
<evidence type="ECO:0000256" key="10">
    <source>
        <dbReference type="ARBA" id="ARBA00023170"/>
    </source>
</evidence>
<evidence type="ECO:0000313" key="18">
    <source>
        <dbReference type="Proteomes" id="UP000093391"/>
    </source>
</evidence>
<feature type="region of interest" description="Disordered" evidence="14">
    <location>
        <begin position="161"/>
        <end position="180"/>
    </location>
</feature>
<sequence length="862" mass="95291">MSTIPNTSASTLRSHHKPVAFYAKSSLALAILLSFSSSLAWSNPQQPANTATSASTQFKLNIAAGPLSQALKQLSQQTHTQIIVATALVEQQKTSALTGQYSVIDALQQLLAGHDLEVNFDGNTAVIRAKSTDGTLLLGAVNVEGSNTAVYSPITGIASNNLSSSSGGNGSRDLTATEGNKSYTRGNISIAGKAPVSTQKILQSVSVIGAQQIEDQKATTLSDSLKFATGIITQQGAGGIDNYHSRGDKIQNISVDGVAAQYSYLIANDFSLYDHVEVLRGSDAFLGGSAIGSAASPGGSINLVRKKPLDHLQTQIDLAAGSWDHYRQSIDITGPLALDGALRARLIATHVDKKEFWRGEQSSKNIADLHFEYDVTPATTISFGGNYAENNGPKWRGAIPRGATGEDLNLPYAFSNITSGVQDQLSIYNVDAAIEHNLNNNWSLRFSANKSHGQTNSLSPSISTYNINPAGHNSLYITPNDERIKDEKSVYNAVILGKVDALQRQHGIEFSIQHSDTKRHEKHYYGEGFSLAYDALTDIDFASLNIPAVDYSQVDQQNTRNKENEAYLKLDLQLLNNLHFLTGPRWVESHYTNADGQSSNDDKFYIPYYGLRYDLNPQWSIYASHSDNFAFQQSLNTQDLSKLEPQRGYTQEIGMKYLSPSQQLSGSIALFQSKYKNVAEFIWDGISIPNPLTGCCWSTNTYEEDKRGIELELSGQFSPHWQSSIGYTYNDNRIRYKELQNPASVDFGYLPKHNLKWSNALQLWGNDWLQRITLGANAIYLSKQDRKQYIYDQNSNTVSINLKQSDYAIADVFARYQINKQWQLQLNINNVFDKQYYSGITDLYSTRYGAPRNFLLSLQAKY</sequence>
<dbReference type="Gene3D" id="2.40.170.20">
    <property type="entry name" value="TonB-dependent receptor, beta-barrel domain"/>
    <property type="match status" value="1"/>
</dbReference>
<evidence type="ECO:0000256" key="11">
    <source>
        <dbReference type="ARBA" id="ARBA00023237"/>
    </source>
</evidence>
<evidence type="ECO:0000256" key="8">
    <source>
        <dbReference type="ARBA" id="ARBA00023077"/>
    </source>
</evidence>
<evidence type="ECO:0000256" key="3">
    <source>
        <dbReference type="ARBA" id="ARBA00022448"/>
    </source>
</evidence>
<dbReference type="InterPro" id="IPR010105">
    <property type="entry name" value="TonB_sidphr_rcpt"/>
</dbReference>
<dbReference type="InterPro" id="IPR011662">
    <property type="entry name" value="Secretin/TonB_short_N"/>
</dbReference>
<dbReference type="OrthoDB" id="8663017at2"/>
<comment type="subcellular location">
    <subcellularLocation>
        <location evidence="1 12">Cell outer membrane</location>
        <topology evidence="1 12">Multi-pass membrane protein</topology>
    </subcellularLocation>
</comment>
<dbReference type="EMBL" id="CP016895">
    <property type="protein sequence ID" value="AOA58621.1"/>
    <property type="molecule type" value="Genomic_DNA"/>
</dbReference>
<evidence type="ECO:0000256" key="6">
    <source>
        <dbReference type="ARBA" id="ARBA00022692"/>
    </source>
</evidence>